<evidence type="ECO:0000313" key="2">
    <source>
        <dbReference type="EMBL" id="RPD53305.1"/>
    </source>
</evidence>
<evidence type="ECO:0000256" key="1">
    <source>
        <dbReference type="SAM" id="MobiDB-lite"/>
    </source>
</evidence>
<reference evidence="2" key="1">
    <citation type="journal article" date="2018" name="Genome Biol. Evol.">
        <title>Genomics and development of Lentinus tigrinus, a white-rot wood-decaying mushroom with dimorphic fruiting bodies.</title>
        <authorList>
            <person name="Wu B."/>
            <person name="Xu Z."/>
            <person name="Knudson A."/>
            <person name="Carlson A."/>
            <person name="Chen N."/>
            <person name="Kovaka S."/>
            <person name="LaButti K."/>
            <person name="Lipzen A."/>
            <person name="Pennachio C."/>
            <person name="Riley R."/>
            <person name="Schakwitz W."/>
            <person name="Umezawa K."/>
            <person name="Ohm R.A."/>
            <person name="Grigoriev I.V."/>
            <person name="Nagy L.G."/>
            <person name="Gibbons J."/>
            <person name="Hibbett D."/>
        </authorList>
    </citation>
    <scope>NUCLEOTIDE SEQUENCE [LARGE SCALE GENOMIC DNA]</scope>
    <source>
        <strain evidence="2">ALCF2SS1-6</strain>
    </source>
</reference>
<name>A0A5C2RS33_9APHY</name>
<dbReference type="OrthoDB" id="2803164at2759"/>
<accession>A0A5C2RS33</accession>
<dbReference type="EMBL" id="ML122324">
    <property type="protein sequence ID" value="RPD53305.1"/>
    <property type="molecule type" value="Genomic_DNA"/>
</dbReference>
<feature type="region of interest" description="Disordered" evidence="1">
    <location>
        <begin position="353"/>
        <end position="420"/>
    </location>
</feature>
<dbReference type="Proteomes" id="UP000313359">
    <property type="component" value="Unassembled WGS sequence"/>
</dbReference>
<sequence>MSANGSETPLSVTIGYGPSAVIAVKPILPTKCKAVGTTSGQQSLSIVWTREKQDAIDADLSSFFRLAETQAATMAEKYGNKPDYYLRLMFSGGMTMQRAREPSAFNAWAHNLAKEVNEDADTGDALNLLDLQREHLDEYHKLSAAEKKELVESFKEERNSRKMGTRVNLRGRQADANNTFNKIEDMIIGLKCRVGIDGFYCFFKNNSEFQMRPRWFFTSPQLNHYLMGQIKWWDVEAIGALSEAFSITGCDLMSYLCNARARSDWVKTEIRDKITAALIKITENQKAIMHYKSYEKDIVLNYGIELVGWPDSLRFACPSDLPTTLEPLQNLLQAIDNGKCYFCRLSKSERAQRRGAHQQKVAEGSVLTRQPRSDNGKKCAPYQRHKQVDPEADQEEGGTDAPPRKWRRHRDHDNNEEYSR</sequence>
<protein>
    <submittedName>
        <fullName evidence="2">Uncharacterized protein</fullName>
    </submittedName>
</protein>
<dbReference type="AlphaFoldDB" id="A0A5C2RS33"/>
<organism evidence="2 3">
    <name type="scientific">Lentinus tigrinus ALCF2SS1-6</name>
    <dbReference type="NCBI Taxonomy" id="1328759"/>
    <lineage>
        <taxon>Eukaryota</taxon>
        <taxon>Fungi</taxon>
        <taxon>Dikarya</taxon>
        <taxon>Basidiomycota</taxon>
        <taxon>Agaricomycotina</taxon>
        <taxon>Agaricomycetes</taxon>
        <taxon>Polyporales</taxon>
        <taxon>Polyporaceae</taxon>
        <taxon>Lentinus</taxon>
    </lineage>
</organism>
<proteinExistence type="predicted"/>
<evidence type="ECO:0000313" key="3">
    <source>
        <dbReference type="Proteomes" id="UP000313359"/>
    </source>
</evidence>
<dbReference type="STRING" id="1328759.A0A5C2RS33"/>
<gene>
    <name evidence="2" type="ORF">L227DRAFT_617072</name>
</gene>
<feature type="compositionally biased region" description="Basic and acidic residues" evidence="1">
    <location>
        <begin position="411"/>
        <end position="420"/>
    </location>
</feature>
<keyword evidence="3" id="KW-1185">Reference proteome</keyword>